<feature type="binding site" evidence="13">
    <location>
        <begin position="121"/>
        <end position="124"/>
    </location>
    <ligand>
        <name>FAD</name>
        <dbReference type="ChEBI" id="CHEBI:57692"/>
    </ligand>
</feature>
<keyword evidence="8 14" id="KW-0560">Oxidoreductase</keyword>
<dbReference type="Gene3D" id="1.10.405.10">
    <property type="entry name" value="Guanine Nucleotide Dissociation Inhibitor, domain 1"/>
    <property type="match status" value="1"/>
</dbReference>
<evidence type="ECO:0000256" key="6">
    <source>
        <dbReference type="ARBA" id="ARBA00022656"/>
    </source>
</evidence>
<evidence type="ECO:0000256" key="11">
    <source>
        <dbReference type="ARBA" id="ARBA00023240"/>
    </source>
</evidence>
<dbReference type="EC" id="1.4.3.-" evidence="14"/>
<organism evidence="16 17">
    <name type="scientific">Anser cygnoides</name>
    <name type="common">Swan goose</name>
    <dbReference type="NCBI Taxonomy" id="8845"/>
    <lineage>
        <taxon>Eukaryota</taxon>
        <taxon>Metazoa</taxon>
        <taxon>Chordata</taxon>
        <taxon>Craniata</taxon>
        <taxon>Vertebrata</taxon>
        <taxon>Euteleostomi</taxon>
        <taxon>Archelosauria</taxon>
        <taxon>Archosauria</taxon>
        <taxon>Dinosauria</taxon>
        <taxon>Saurischia</taxon>
        <taxon>Theropoda</taxon>
        <taxon>Coelurosauria</taxon>
        <taxon>Aves</taxon>
        <taxon>Neognathae</taxon>
        <taxon>Galloanserae</taxon>
        <taxon>Anseriformes</taxon>
        <taxon>Anatidae</taxon>
        <taxon>Anserinae</taxon>
        <taxon>Anser</taxon>
    </lineage>
</organism>
<comment type="similarity">
    <text evidence="14">Belongs to the flavin monoamine oxidase family.</text>
</comment>
<dbReference type="AlphaFoldDB" id="A0A8B9E555"/>
<dbReference type="GO" id="GO:0001716">
    <property type="term" value="F:L-amino-acid oxidase activity"/>
    <property type="evidence" value="ECO:0007669"/>
    <property type="project" value="UniProtKB-EC"/>
</dbReference>
<feature type="binding site" evidence="13">
    <location>
        <position position="264"/>
    </location>
    <ligand>
        <name>FAD</name>
        <dbReference type="ChEBI" id="CHEBI:57692"/>
    </ligand>
</feature>
<dbReference type="FunFam" id="3.50.50.60:FF:000450">
    <property type="entry name" value="Amine oxidase"/>
    <property type="match status" value="1"/>
</dbReference>
<dbReference type="InterPro" id="IPR002937">
    <property type="entry name" value="Amino_oxidase"/>
</dbReference>
<evidence type="ECO:0000256" key="14">
    <source>
        <dbReference type="RuleBase" id="RU362067"/>
    </source>
</evidence>
<comment type="catalytic activity">
    <reaction evidence="12">
        <text>an L-alpha-amino acid + O2 + H2O = a 2-oxocarboxylate + H2O2 + NH4(+)</text>
        <dbReference type="Rhea" id="RHEA:13781"/>
        <dbReference type="ChEBI" id="CHEBI:15377"/>
        <dbReference type="ChEBI" id="CHEBI:15379"/>
        <dbReference type="ChEBI" id="CHEBI:16240"/>
        <dbReference type="ChEBI" id="CHEBI:28938"/>
        <dbReference type="ChEBI" id="CHEBI:35179"/>
        <dbReference type="ChEBI" id="CHEBI:59869"/>
        <dbReference type="EC" id="1.4.3.2"/>
    </reaction>
</comment>
<evidence type="ECO:0000256" key="4">
    <source>
        <dbReference type="ARBA" id="ARBA00022529"/>
    </source>
</evidence>
<comment type="subcellular location">
    <subcellularLocation>
        <location evidence="2">Secreted</location>
    </subcellularLocation>
</comment>
<keyword evidence="4" id="KW-0929">Antimicrobial</keyword>
<dbReference type="PRINTS" id="PR00757">
    <property type="entry name" value="AMINEOXDASEF"/>
</dbReference>
<reference evidence="16" key="2">
    <citation type="submission" date="2025-09" db="UniProtKB">
        <authorList>
            <consortium name="Ensembl"/>
        </authorList>
    </citation>
    <scope>IDENTIFICATION</scope>
</reference>
<reference evidence="16" key="1">
    <citation type="submission" date="2025-08" db="UniProtKB">
        <authorList>
            <consortium name="Ensembl"/>
        </authorList>
    </citation>
    <scope>IDENTIFICATION</scope>
</reference>
<evidence type="ECO:0000259" key="15">
    <source>
        <dbReference type="Pfam" id="PF01593"/>
    </source>
</evidence>
<dbReference type="InterPro" id="IPR036188">
    <property type="entry name" value="FAD/NAD-bd_sf"/>
</dbReference>
<evidence type="ECO:0000313" key="16">
    <source>
        <dbReference type="Ensembl" id="ENSACDP00005015391.1"/>
    </source>
</evidence>
<protein>
    <recommendedName>
        <fullName evidence="14">Amine oxidase</fullName>
        <ecNumber evidence="14">1.4.3.-</ecNumber>
    </recommendedName>
</protein>
<dbReference type="GO" id="GO:0042742">
    <property type="term" value="P:defense response to bacterium"/>
    <property type="evidence" value="ECO:0007669"/>
    <property type="project" value="UniProtKB-KW"/>
</dbReference>
<evidence type="ECO:0000256" key="3">
    <source>
        <dbReference type="ARBA" id="ARBA00022525"/>
    </source>
</evidence>
<dbReference type="PANTHER" id="PTHR10742:SF355">
    <property type="entry name" value="AMINE OXIDASE"/>
    <property type="match status" value="1"/>
</dbReference>
<dbReference type="GO" id="GO:0090729">
    <property type="term" value="F:toxin activity"/>
    <property type="evidence" value="ECO:0007669"/>
    <property type="project" value="UniProtKB-KW"/>
</dbReference>
<accession>A0A8B9E555</accession>
<dbReference type="InterPro" id="IPR001613">
    <property type="entry name" value="Flavin_amine_oxidase"/>
</dbReference>
<proteinExistence type="inferred from homology"/>
<evidence type="ECO:0000256" key="2">
    <source>
        <dbReference type="ARBA" id="ARBA00004613"/>
    </source>
</evidence>
<keyword evidence="7 14" id="KW-0274">FAD</keyword>
<keyword evidence="3" id="KW-0964">Secreted</keyword>
<dbReference type="Gene3D" id="3.50.50.60">
    <property type="entry name" value="FAD/NAD(P)-binding domain"/>
    <property type="match status" value="1"/>
</dbReference>
<keyword evidence="17" id="KW-1185">Reference proteome</keyword>
<comment type="cofactor">
    <cofactor evidence="1 14">
        <name>FAD</name>
        <dbReference type="ChEBI" id="CHEBI:57692"/>
    </cofactor>
</comment>
<feature type="binding site" evidence="13">
    <location>
        <position position="124"/>
    </location>
    <ligand>
        <name>substrate</name>
    </ligand>
</feature>
<dbReference type="SUPFAM" id="SSF54373">
    <property type="entry name" value="FAD-linked reductases, C-terminal domain"/>
    <property type="match status" value="1"/>
</dbReference>
<feature type="binding site" evidence="13">
    <location>
        <position position="462"/>
    </location>
    <ligand>
        <name>FAD</name>
        <dbReference type="ChEBI" id="CHEBI:57692"/>
    </ligand>
</feature>
<dbReference type="Ensembl" id="ENSACDT00005018522.1">
    <property type="protein sequence ID" value="ENSACDP00005015391.1"/>
    <property type="gene ID" value="ENSACDG00005011260.1"/>
</dbReference>
<keyword evidence="5 14" id="KW-0285">Flavoprotein</keyword>
<dbReference type="GO" id="GO:0009063">
    <property type="term" value="P:amino acid catabolic process"/>
    <property type="evidence" value="ECO:0007669"/>
    <property type="project" value="TreeGrafter"/>
</dbReference>
<dbReference type="Proteomes" id="UP000694521">
    <property type="component" value="Unplaced"/>
</dbReference>
<dbReference type="Pfam" id="PF01593">
    <property type="entry name" value="Amino_oxidase"/>
    <property type="match status" value="1"/>
</dbReference>
<evidence type="ECO:0000313" key="17">
    <source>
        <dbReference type="Proteomes" id="UP000694521"/>
    </source>
</evidence>
<evidence type="ECO:0000256" key="10">
    <source>
        <dbReference type="ARBA" id="ARBA00023157"/>
    </source>
</evidence>
<feature type="binding site" evidence="13">
    <location>
        <position position="78"/>
    </location>
    <ligand>
        <name>FAD</name>
        <dbReference type="ChEBI" id="CHEBI:57692"/>
    </ligand>
</feature>
<dbReference type="InterPro" id="IPR050281">
    <property type="entry name" value="Flavin_monoamine_oxidase"/>
</dbReference>
<keyword evidence="10" id="KW-1015">Disulfide bond</keyword>
<keyword evidence="11" id="KW-1199">Hemostasis impairing toxin</keyword>
<keyword evidence="9" id="KW-0044">Antibiotic</keyword>
<evidence type="ECO:0000256" key="1">
    <source>
        <dbReference type="ARBA" id="ARBA00001974"/>
    </source>
</evidence>
<evidence type="ECO:0000256" key="8">
    <source>
        <dbReference type="ARBA" id="ARBA00023002"/>
    </source>
</evidence>
<evidence type="ECO:0000256" key="13">
    <source>
        <dbReference type="PIRSR" id="PIRSR601613-1"/>
    </source>
</evidence>
<evidence type="ECO:0000256" key="9">
    <source>
        <dbReference type="ARBA" id="ARBA00023022"/>
    </source>
</evidence>
<dbReference type="PANTHER" id="PTHR10742">
    <property type="entry name" value="FLAVIN MONOAMINE OXIDASE"/>
    <property type="match status" value="1"/>
</dbReference>
<name>A0A8B9E555_ANSCY</name>
<sequence length="541" mass="60914">MLIAERLCCIIFLSSFLPSLVLFQILLLVGLVSAKRFSSFPEYCLHDEDYEELLYIVKHGLGRATKPANVVIVGAGISGLTAAKLLHDAGHKVTILEISNRIGGRIRTYREEGQDWYVELGAMRLPGKHRQFNLKLNPFLLTDNNTWYFVNGVRVRAGEVDRNPNILNYTLHPSERGKSASQLYREALHKVRGHKEGIALEYLIKVGNLSRGAVQMIGDLLNEDSGFYLSFLASLFDEITGGFDQLPKAFHEALPDVVKFNCTVEKIMTEGGKVQVFYRAPDTLVPSIANADYVLVTSSAKATRHIQFFPPLSSPKTHALRSIHYASASKIVLACTEKFWEKDGIRGGHSITDRPSRFIYYPSHNFSSGVGVIIASYTWNDDSTFFLPLTDEKCLDVVLQDLADIHQVRKEYLQRTCSQYVIKKWQLDKHSMGAFAAFTPYQFTDFSRALFEHEGRVHFAGEHAAQPHAWIDTSMKAAVRAASNIHDDNEVRTPLSQVLPSPSRERSWPPFVSPSFSHLETHHPSSGSCSLSRIWELIHCF</sequence>
<evidence type="ECO:0000256" key="12">
    <source>
        <dbReference type="ARBA" id="ARBA00047637"/>
    </source>
</evidence>
<evidence type="ECO:0000256" key="7">
    <source>
        <dbReference type="ARBA" id="ARBA00022827"/>
    </source>
</evidence>
<dbReference type="GO" id="GO:0005576">
    <property type="term" value="C:extracellular region"/>
    <property type="evidence" value="ECO:0007669"/>
    <property type="project" value="UniProtKB-SubCell"/>
</dbReference>
<dbReference type="SUPFAM" id="SSF51905">
    <property type="entry name" value="FAD/NAD(P)-binding domain"/>
    <property type="match status" value="1"/>
</dbReference>
<dbReference type="Gene3D" id="3.90.660.10">
    <property type="match status" value="1"/>
</dbReference>
<feature type="domain" description="Amine oxidase" evidence="15">
    <location>
        <begin position="77"/>
        <end position="485"/>
    </location>
</feature>
<evidence type="ECO:0000256" key="5">
    <source>
        <dbReference type="ARBA" id="ARBA00022630"/>
    </source>
</evidence>
<keyword evidence="6" id="KW-0800">Toxin</keyword>